<name>A0A6A4SFR2_SCOMX</name>
<comment type="caution">
    <text evidence="1">The sequence shown here is derived from an EMBL/GenBank/DDBJ whole genome shotgun (WGS) entry which is preliminary data.</text>
</comment>
<dbReference type="AlphaFoldDB" id="A0A6A4SFR2"/>
<proteinExistence type="predicted"/>
<evidence type="ECO:0000313" key="2">
    <source>
        <dbReference type="Proteomes" id="UP000438429"/>
    </source>
</evidence>
<sequence length="152" mass="17732">MCNRLRDVFTTFTVTDDLIALLQTSSRYILNLVEEEEEEEGEEEEGLYTLHSETKGKWLGETLWEFNLFEMQIPLRAERAGETEQSILCRHVLGLQLNLVEEEEEEEGEEEEGLYTLHSETKGKWLGETLWEFNLFEMQIPLRAERAGETGV</sequence>
<gene>
    <name evidence="1" type="ORF">F2P81_015980</name>
</gene>
<evidence type="ECO:0000313" key="1">
    <source>
        <dbReference type="EMBL" id="KAF0031425.1"/>
    </source>
</evidence>
<dbReference type="EMBL" id="VEVO01000014">
    <property type="protein sequence ID" value="KAF0031425.1"/>
    <property type="molecule type" value="Genomic_DNA"/>
</dbReference>
<dbReference type="Proteomes" id="UP000438429">
    <property type="component" value="Unassembled WGS sequence"/>
</dbReference>
<protein>
    <submittedName>
        <fullName evidence="1">Uncharacterized protein</fullName>
    </submittedName>
</protein>
<accession>A0A6A4SFR2</accession>
<reference evidence="1 2" key="1">
    <citation type="submission" date="2019-06" db="EMBL/GenBank/DDBJ databases">
        <title>Draft genomes of female and male turbot (Scophthalmus maximus).</title>
        <authorList>
            <person name="Xu H."/>
            <person name="Xu X.-W."/>
            <person name="Shao C."/>
            <person name="Chen S."/>
        </authorList>
    </citation>
    <scope>NUCLEOTIDE SEQUENCE [LARGE SCALE GENOMIC DNA]</scope>
    <source>
        <strain evidence="1">Ysfricsl-2016a</strain>
        <tissue evidence="1">Blood</tissue>
    </source>
</reference>
<organism evidence="1 2">
    <name type="scientific">Scophthalmus maximus</name>
    <name type="common">Turbot</name>
    <name type="synonym">Psetta maxima</name>
    <dbReference type="NCBI Taxonomy" id="52904"/>
    <lineage>
        <taxon>Eukaryota</taxon>
        <taxon>Metazoa</taxon>
        <taxon>Chordata</taxon>
        <taxon>Craniata</taxon>
        <taxon>Vertebrata</taxon>
        <taxon>Euteleostomi</taxon>
        <taxon>Actinopterygii</taxon>
        <taxon>Neopterygii</taxon>
        <taxon>Teleostei</taxon>
        <taxon>Neoteleostei</taxon>
        <taxon>Acanthomorphata</taxon>
        <taxon>Carangaria</taxon>
        <taxon>Pleuronectiformes</taxon>
        <taxon>Pleuronectoidei</taxon>
        <taxon>Scophthalmidae</taxon>
        <taxon>Scophthalmus</taxon>
    </lineage>
</organism>